<feature type="domain" description="Polysaccharide chain length determinant N-terminal" evidence="8">
    <location>
        <begin position="18"/>
        <end position="118"/>
    </location>
</feature>
<dbReference type="Proteomes" id="UP000036958">
    <property type="component" value="Unassembled WGS sequence"/>
</dbReference>
<feature type="transmembrane region" description="Helical" evidence="7">
    <location>
        <begin position="36"/>
        <end position="54"/>
    </location>
</feature>
<dbReference type="GO" id="GO:0005886">
    <property type="term" value="C:plasma membrane"/>
    <property type="evidence" value="ECO:0007669"/>
    <property type="project" value="UniProtKB-SubCell"/>
</dbReference>
<dbReference type="PANTHER" id="PTHR32309">
    <property type="entry name" value="TYROSINE-PROTEIN KINASE"/>
    <property type="match status" value="1"/>
</dbReference>
<dbReference type="InterPro" id="IPR003856">
    <property type="entry name" value="LPS_length_determ_N"/>
</dbReference>
<gene>
    <name evidence="10" type="ORF">NC99_00810</name>
</gene>
<evidence type="ECO:0000256" key="3">
    <source>
        <dbReference type="ARBA" id="ARBA00022692"/>
    </source>
</evidence>
<keyword evidence="5 7" id="KW-0472">Membrane</keyword>
<proteinExistence type="predicted"/>
<evidence type="ECO:0000256" key="4">
    <source>
        <dbReference type="ARBA" id="ARBA00022989"/>
    </source>
</evidence>
<evidence type="ECO:0008006" key="12">
    <source>
        <dbReference type="Google" id="ProtNLM"/>
    </source>
</evidence>
<organism evidence="10 11">
    <name type="scientific">Sunxiuqinia dokdonensis</name>
    <dbReference type="NCBI Taxonomy" id="1409788"/>
    <lineage>
        <taxon>Bacteria</taxon>
        <taxon>Pseudomonadati</taxon>
        <taxon>Bacteroidota</taxon>
        <taxon>Bacteroidia</taxon>
        <taxon>Marinilabiliales</taxon>
        <taxon>Prolixibacteraceae</taxon>
        <taxon>Sunxiuqinia</taxon>
    </lineage>
</organism>
<dbReference type="AlphaFoldDB" id="A0A0L8VF65"/>
<evidence type="ECO:0000259" key="8">
    <source>
        <dbReference type="Pfam" id="PF02706"/>
    </source>
</evidence>
<feature type="transmembrane region" description="Helical" evidence="7">
    <location>
        <begin position="341"/>
        <end position="360"/>
    </location>
</feature>
<name>A0A0L8VF65_9BACT</name>
<dbReference type="EMBL" id="LGIA01000005">
    <property type="protein sequence ID" value="KOH47115.1"/>
    <property type="molecule type" value="Genomic_DNA"/>
</dbReference>
<feature type="domain" description="Tyrosine-protein kinase G-rich" evidence="9">
    <location>
        <begin position="284"/>
        <end position="362"/>
    </location>
</feature>
<comment type="subcellular location">
    <subcellularLocation>
        <location evidence="1">Cell membrane</location>
        <topology evidence="1">Multi-pass membrane protein</topology>
    </subcellularLocation>
</comment>
<accession>A0A0L8VF65</accession>
<reference evidence="11" key="1">
    <citation type="submission" date="2015-07" db="EMBL/GenBank/DDBJ databases">
        <title>Genome sequencing of Sunxiuqinia dokdonensis strain SK.</title>
        <authorList>
            <person name="Ahn S."/>
            <person name="Kim B.-C."/>
        </authorList>
    </citation>
    <scope>NUCLEOTIDE SEQUENCE [LARGE SCALE GENOMIC DNA]</scope>
    <source>
        <strain evidence="11">SK</strain>
    </source>
</reference>
<dbReference type="Pfam" id="PF13807">
    <property type="entry name" value="GNVR"/>
    <property type="match status" value="1"/>
</dbReference>
<dbReference type="PANTHER" id="PTHR32309:SF13">
    <property type="entry name" value="FERRIC ENTEROBACTIN TRANSPORT PROTEIN FEPE"/>
    <property type="match status" value="1"/>
</dbReference>
<feature type="coiled-coil region" evidence="6">
    <location>
        <begin position="240"/>
        <end position="288"/>
    </location>
</feature>
<dbReference type="InterPro" id="IPR050445">
    <property type="entry name" value="Bact_polysacc_biosynth/exp"/>
</dbReference>
<evidence type="ECO:0000313" key="11">
    <source>
        <dbReference type="Proteomes" id="UP000036958"/>
    </source>
</evidence>
<protein>
    <recommendedName>
        <fullName evidence="12">Polysaccharide chain length determinant N-terminal domain-containing protein</fullName>
    </recommendedName>
</protein>
<evidence type="ECO:0000259" key="9">
    <source>
        <dbReference type="Pfam" id="PF13807"/>
    </source>
</evidence>
<keyword evidence="11" id="KW-1185">Reference proteome</keyword>
<keyword evidence="6" id="KW-0175">Coiled coil</keyword>
<dbReference type="InterPro" id="IPR032807">
    <property type="entry name" value="GNVR"/>
</dbReference>
<dbReference type="RefSeq" id="WP_053178695.1">
    <property type="nucleotide sequence ID" value="NZ_LGIA01000005.1"/>
</dbReference>
<dbReference type="Pfam" id="PF02706">
    <property type="entry name" value="Wzz"/>
    <property type="match status" value="1"/>
</dbReference>
<evidence type="ECO:0000256" key="2">
    <source>
        <dbReference type="ARBA" id="ARBA00022475"/>
    </source>
</evidence>
<dbReference type="GO" id="GO:0004713">
    <property type="term" value="F:protein tyrosine kinase activity"/>
    <property type="evidence" value="ECO:0007669"/>
    <property type="project" value="TreeGrafter"/>
</dbReference>
<keyword evidence="3 7" id="KW-0812">Transmembrane</keyword>
<dbReference type="PATRIC" id="fig|1409788.3.peg.84"/>
<evidence type="ECO:0000313" key="10">
    <source>
        <dbReference type="EMBL" id="KOH47115.1"/>
    </source>
</evidence>
<sequence>MTTKENTPAPAKSTTADDEIDLIALAKDLWDGRRTIVKYILMGMAIGLFIALLSPKEYTVQTTMVPQTGQSGGSKLGGLSSLAAMAGFNLDMSSGTETLSPLVYPKILKSVSFQLELMNTPFEIAEIEHPVSLFEYYTEHKKAGVLGNLKKYTIGLPGVILKALKGEEPEVASGGSSELIALNQKQEEVLETMNQNLSLEINDKEGILTLSARFHDPALAAQVARKAQLMLQHYITTYRIQKAQEQLDFIKDRYSEKKQEFQDAQEKLARFRDQNRNVSSALAQTEIERLQSEYDIAFSVYSELAKQLEQAQIKVKEDAPVLTTVEPVRVPLQKSKPNRPLILIIWTFLGGIVGVGIVFGRQFLGSIKERWEEESSRSEESQ</sequence>
<keyword evidence="4 7" id="KW-1133">Transmembrane helix</keyword>
<comment type="caution">
    <text evidence="10">The sequence shown here is derived from an EMBL/GenBank/DDBJ whole genome shotgun (WGS) entry which is preliminary data.</text>
</comment>
<keyword evidence="2" id="KW-1003">Cell membrane</keyword>
<evidence type="ECO:0000256" key="6">
    <source>
        <dbReference type="SAM" id="Coils"/>
    </source>
</evidence>
<evidence type="ECO:0000256" key="7">
    <source>
        <dbReference type="SAM" id="Phobius"/>
    </source>
</evidence>
<evidence type="ECO:0000256" key="5">
    <source>
        <dbReference type="ARBA" id="ARBA00023136"/>
    </source>
</evidence>
<evidence type="ECO:0000256" key="1">
    <source>
        <dbReference type="ARBA" id="ARBA00004651"/>
    </source>
</evidence>
<dbReference type="STRING" id="1409788.NC99_00810"/>
<dbReference type="OrthoDB" id="1522571at2"/>